<dbReference type="InterPro" id="IPR036412">
    <property type="entry name" value="HAD-like_sf"/>
</dbReference>
<dbReference type="NCBIfam" id="TIGR01460">
    <property type="entry name" value="HAD-SF-IIA"/>
    <property type="match status" value="1"/>
</dbReference>
<dbReference type="GO" id="GO:0005737">
    <property type="term" value="C:cytoplasm"/>
    <property type="evidence" value="ECO:0007669"/>
    <property type="project" value="TreeGrafter"/>
</dbReference>
<dbReference type="InterPro" id="IPR023214">
    <property type="entry name" value="HAD_sf"/>
</dbReference>
<dbReference type="InterPro" id="IPR006357">
    <property type="entry name" value="HAD-SF_hydro_IIA"/>
</dbReference>
<name>A0A852VU63_9MICO</name>
<dbReference type="Pfam" id="PF13242">
    <property type="entry name" value="Hydrolase_like"/>
    <property type="match status" value="1"/>
</dbReference>
<comment type="caution">
    <text evidence="1">The sequence shown here is derived from an EMBL/GenBank/DDBJ whole genome shotgun (WGS) entry which is preliminary data.</text>
</comment>
<reference evidence="1 2" key="1">
    <citation type="submission" date="2020-07" db="EMBL/GenBank/DDBJ databases">
        <title>Sequencing the genomes of 1000 actinobacteria strains.</title>
        <authorList>
            <person name="Klenk H.-P."/>
        </authorList>
    </citation>
    <scope>NUCLEOTIDE SEQUENCE [LARGE SCALE GENOMIC DNA]</scope>
    <source>
        <strain evidence="1 2">DSM 26154</strain>
    </source>
</reference>
<dbReference type="Pfam" id="PF13344">
    <property type="entry name" value="Hydrolase_6"/>
    <property type="match status" value="1"/>
</dbReference>
<dbReference type="GO" id="GO:0016791">
    <property type="term" value="F:phosphatase activity"/>
    <property type="evidence" value="ECO:0007669"/>
    <property type="project" value="TreeGrafter"/>
</dbReference>
<dbReference type="RefSeq" id="WP_185992210.1">
    <property type="nucleotide sequence ID" value="NZ_JACCAE010000001.1"/>
</dbReference>
<dbReference type="PANTHER" id="PTHR19288">
    <property type="entry name" value="4-NITROPHENYLPHOSPHATASE-RELATED"/>
    <property type="match status" value="1"/>
</dbReference>
<dbReference type="Proteomes" id="UP000554054">
    <property type="component" value="Unassembled WGS sequence"/>
</dbReference>
<organism evidence="1 2">
    <name type="scientific">Janibacter cremeus</name>
    <dbReference type="NCBI Taxonomy" id="1285192"/>
    <lineage>
        <taxon>Bacteria</taxon>
        <taxon>Bacillati</taxon>
        <taxon>Actinomycetota</taxon>
        <taxon>Actinomycetes</taxon>
        <taxon>Micrococcales</taxon>
        <taxon>Intrasporangiaceae</taxon>
        <taxon>Janibacter</taxon>
    </lineage>
</organism>
<proteinExistence type="predicted"/>
<dbReference type="Gene3D" id="3.40.50.1000">
    <property type="entry name" value="HAD superfamily/HAD-like"/>
    <property type="match status" value="2"/>
</dbReference>
<evidence type="ECO:0000313" key="1">
    <source>
        <dbReference type="EMBL" id="NYF99518.1"/>
    </source>
</evidence>
<evidence type="ECO:0000313" key="2">
    <source>
        <dbReference type="Proteomes" id="UP000554054"/>
    </source>
</evidence>
<gene>
    <name evidence="1" type="ORF">BJY20_002910</name>
</gene>
<dbReference type="SUPFAM" id="SSF56784">
    <property type="entry name" value="HAD-like"/>
    <property type="match status" value="1"/>
</dbReference>
<accession>A0A852VU63</accession>
<dbReference type="AlphaFoldDB" id="A0A852VU63"/>
<keyword evidence="1" id="KW-0378">Hydrolase</keyword>
<keyword evidence="2" id="KW-1185">Reference proteome</keyword>
<dbReference type="EMBL" id="JACCAE010000001">
    <property type="protein sequence ID" value="NYF99518.1"/>
    <property type="molecule type" value="Genomic_DNA"/>
</dbReference>
<dbReference type="PANTHER" id="PTHR19288:SF95">
    <property type="entry name" value="D-GLYCEROL 3-PHOSPHATE PHOSPHATASE"/>
    <property type="match status" value="1"/>
</dbReference>
<protein>
    <submittedName>
        <fullName evidence="1">HAD superfamily hydrolase (TIGR01450 family)</fullName>
    </submittedName>
</protein>
<sequence length="325" mass="32962">MTRLIDGFDALICDVDGVVVAGSSVVAHAVDVLNSLEIPVVFATNNASRTPMEVAATLRGHGVHASADHVLTSSLAAARELANMLSPGSAVMAVGGPGVADSLRSVGLQPRSPQDEGDVAAVVQGYGPQVTAADLGAAAVAIRSGARWVATNADLTLPTEQGPLPGNGSLVSAVQAAVEVDPVIVGKPSRAIYALAAELVGAQAARTMAVGDRLETDIAGATASGMPGVLVLTGVHGPADAAGASPQSRPLYVLEDLRGLERDYPVGSRNGDWFARGDAMARCGERLDVRGRGIDAVRAGLDAVWAAVDAGRITSQDARALMVSR</sequence>